<dbReference type="GO" id="GO:0006221">
    <property type="term" value="P:pyrimidine nucleotide biosynthetic process"/>
    <property type="evidence" value="ECO:0007669"/>
    <property type="project" value="UniProtKB-KW"/>
</dbReference>
<organism evidence="3 4">
    <name type="scientific">Pseudomonas amygdali pv. mori</name>
    <dbReference type="NCBI Taxonomy" id="34065"/>
    <lineage>
        <taxon>Bacteria</taxon>
        <taxon>Pseudomonadati</taxon>
        <taxon>Pseudomonadota</taxon>
        <taxon>Gammaproteobacteria</taxon>
        <taxon>Pseudomonadales</taxon>
        <taxon>Pseudomonadaceae</taxon>
        <taxon>Pseudomonas</taxon>
        <taxon>Pseudomonas amygdali</taxon>
    </lineage>
</organism>
<dbReference type="GO" id="GO:0004151">
    <property type="term" value="F:dihydroorotase activity"/>
    <property type="evidence" value="ECO:0007669"/>
    <property type="project" value="InterPro"/>
</dbReference>
<evidence type="ECO:0000256" key="1">
    <source>
        <dbReference type="ARBA" id="ARBA00022975"/>
    </source>
</evidence>
<keyword evidence="1" id="KW-0665">Pyrimidine biosynthesis</keyword>
<gene>
    <name evidence="3" type="ORF">ALO63_04933</name>
</gene>
<dbReference type="AlphaFoldDB" id="A0A0P9ZSM6"/>
<evidence type="ECO:0000313" key="3">
    <source>
        <dbReference type="EMBL" id="KPX94405.1"/>
    </source>
</evidence>
<dbReference type="SUPFAM" id="SSF51556">
    <property type="entry name" value="Metallo-dependent hydrolases"/>
    <property type="match status" value="1"/>
</dbReference>
<dbReference type="InterPro" id="IPR011059">
    <property type="entry name" value="Metal-dep_hydrolase_composite"/>
</dbReference>
<dbReference type="GO" id="GO:0005737">
    <property type="term" value="C:cytoplasm"/>
    <property type="evidence" value="ECO:0007669"/>
    <property type="project" value="TreeGrafter"/>
</dbReference>
<dbReference type="Proteomes" id="UP000050420">
    <property type="component" value="Unassembled WGS sequence"/>
</dbReference>
<protein>
    <submittedName>
        <fullName evidence="3">Dihydroorotase</fullName>
    </submittedName>
</protein>
<dbReference type="PANTHER" id="PTHR43668">
    <property type="entry name" value="ALLANTOINASE"/>
    <property type="match status" value="1"/>
</dbReference>
<comment type="caution">
    <text evidence="3">The sequence shown here is derived from an EMBL/GenBank/DDBJ whole genome shotgun (WGS) entry which is preliminary data.</text>
</comment>
<dbReference type="CDD" id="cd01317">
    <property type="entry name" value="DHOase_IIa"/>
    <property type="match status" value="1"/>
</dbReference>
<dbReference type="InterPro" id="IPR006680">
    <property type="entry name" value="Amidohydro-rel"/>
</dbReference>
<dbReference type="Pfam" id="PF01979">
    <property type="entry name" value="Amidohydro_1"/>
    <property type="match status" value="1"/>
</dbReference>
<proteinExistence type="predicted"/>
<evidence type="ECO:0000259" key="2">
    <source>
        <dbReference type="Pfam" id="PF01979"/>
    </source>
</evidence>
<evidence type="ECO:0000313" key="4">
    <source>
        <dbReference type="Proteomes" id="UP000050420"/>
    </source>
</evidence>
<dbReference type="SUPFAM" id="SSF51338">
    <property type="entry name" value="Composite domain of metallo-dependent hydrolases"/>
    <property type="match status" value="1"/>
</dbReference>
<dbReference type="PATRIC" id="fig|34065.5.peg.2960"/>
<dbReference type="Gene3D" id="3.20.20.140">
    <property type="entry name" value="Metal-dependent hydrolases"/>
    <property type="match status" value="1"/>
</dbReference>
<name>A0A0P9ZSM6_PSEA0</name>
<dbReference type="GO" id="GO:0006145">
    <property type="term" value="P:purine nucleobase catabolic process"/>
    <property type="evidence" value="ECO:0007669"/>
    <property type="project" value="TreeGrafter"/>
</dbReference>
<sequence length="276" mass="28969">MAFGNGLSSFSNTRTLCRALEYAATFDLTVIFNSQDRDLAEGGLAHDGATAAFLGLAGIPETAETVALARDLLLVEQSGVRAHFSQLTSARGAALIAQAQARGLPVTADVALYQLILTDEALIDFSSLYHVQPPLRTRADRDGLREAVKSGVIQAISSHHQPHERDAKLAPFGATEPGISSVELLLPLAMTLVDDGLLDLPTLIARLSSGPAAALRLPAGTLSAGAPADIVLFDPAASTVAGETWLSKGENCPFIGHCLPGSVRYTLVDGRISYSR</sequence>
<dbReference type="InterPro" id="IPR004722">
    <property type="entry name" value="DHOase"/>
</dbReference>
<accession>A0A0P9ZSM6</accession>
<dbReference type="GO" id="GO:0046872">
    <property type="term" value="F:metal ion binding"/>
    <property type="evidence" value="ECO:0007669"/>
    <property type="project" value="InterPro"/>
</dbReference>
<dbReference type="InterPro" id="IPR050138">
    <property type="entry name" value="DHOase/Allantoinase_Hydrolase"/>
</dbReference>
<dbReference type="GO" id="GO:0004038">
    <property type="term" value="F:allantoinase activity"/>
    <property type="evidence" value="ECO:0007669"/>
    <property type="project" value="TreeGrafter"/>
</dbReference>
<feature type="domain" description="Amidohydrolase-related" evidence="2">
    <location>
        <begin position="57"/>
        <end position="272"/>
    </location>
</feature>
<dbReference type="EMBL" id="LJQU01000275">
    <property type="protein sequence ID" value="KPX94405.1"/>
    <property type="molecule type" value="Genomic_DNA"/>
</dbReference>
<reference evidence="3 4" key="1">
    <citation type="submission" date="2015-09" db="EMBL/GenBank/DDBJ databases">
        <title>Genome announcement of multiple Pseudomonas syringae strains.</title>
        <authorList>
            <person name="Thakur S."/>
            <person name="Wang P.W."/>
            <person name="Gong Y."/>
            <person name="Weir B.S."/>
            <person name="Guttman D.S."/>
        </authorList>
    </citation>
    <scope>NUCLEOTIDE SEQUENCE [LARGE SCALE GENOMIC DNA]</scope>
    <source>
        <strain evidence="3 4">ICMP4331</strain>
    </source>
</reference>
<dbReference type="InterPro" id="IPR032466">
    <property type="entry name" value="Metal_Hydrolase"/>
</dbReference>
<dbReference type="PANTHER" id="PTHR43668:SF2">
    <property type="entry name" value="ALLANTOINASE"/>
    <property type="match status" value="1"/>
</dbReference>